<dbReference type="EMBL" id="LNQE01001909">
    <property type="protein sequence ID" value="KUG02769.1"/>
    <property type="molecule type" value="Genomic_DNA"/>
</dbReference>
<accession>A0A0W8E2V2</accession>
<dbReference type="AlphaFoldDB" id="A0A0W8E2V2"/>
<dbReference type="Pfam" id="PF02771">
    <property type="entry name" value="Acyl-CoA_dh_N"/>
    <property type="match status" value="1"/>
</dbReference>
<evidence type="ECO:0000256" key="3">
    <source>
        <dbReference type="ARBA" id="ARBA00022630"/>
    </source>
</evidence>
<comment type="cofactor">
    <cofactor evidence="1">
        <name>FAD</name>
        <dbReference type="ChEBI" id="CHEBI:57692"/>
    </cofactor>
</comment>
<keyword evidence="5 9" id="KW-0560">Oxidoreductase</keyword>
<dbReference type="Pfam" id="PF00441">
    <property type="entry name" value="Acyl-CoA_dh_1"/>
    <property type="match status" value="1"/>
</dbReference>
<dbReference type="InterPro" id="IPR036250">
    <property type="entry name" value="AcylCo_DH-like_C"/>
</dbReference>
<dbReference type="GO" id="GO:0050660">
    <property type="term" value="F:flavin adenine dinucleotide binding"/>
    <property type="evidence" value="ECO:0007669"/>
    <property type="project" value="InterPro"/>
</dbReference>
<dbReference type="Pfam" id="PF02770">
    <property type="entry name" value="Acyl-CoA_dh_M"/>
    <property type="match status" value="1"/>
</dbReference>
<evidence type="ECO:0000256" key="1">
    <source>
        <dbReference type="ARBA" id="ARBA00001974"/>
    </source>
</evidence>
<evidence type="ECO:0000256" key="5">
    <source>
        <dbReference type="ARBA" id="ARBA00023002"/>
    </source>
</evidence>
<dbReference type="Gene3D" id="1.20.140.10">
    <property type="entry name" value="Butyryl-CoA Dehydrogenase, subunit A, domain 3"/>
    <property type="match status" value="1"/>
</dbReference>
<evidence type="ECO:0000259" key="8">
    <source>
        <dbReference type="Pfam" id="PF02771"/>
    </source>
</evidence>
<dbReference type="PANTHER" id="PTHR43884:SF12">
    <property type="entry name" value="ISOVALERYL-COA DEHYDROGENASE, MITOCHONDRIAL-RELATED"/>
    <property type="match status" value="1"/>
</dbReference>
<evidence type="ECO:0000256" key="2">
    <source>
        <dbReference type="ARBA" id="ARBA00009347"/>
    </source>
</evidence>
<dbReference type="Gene3D" id="2.40.110.10">
    <property type="entry name" value="Butyryl-CoA Dehydrogenase, subunit A, domain 2"/>
    <property type="match status" value="1"/>
</dbReference>
<protein>
    <submittedName>
        <fullName evidence="9">Butyryl-coa dehydrogenase</fullName>
        <ecNumber evidence="9">1.3.8.1</ecNumber>
    </submittedName>
</protein>
<dbReference type="InterPro" id="IPR009075">
    <property type="entry name" value="AcylCo_DH/oxidase_C"/>
</dbReference>
<feature type="domain" description="Acyl-CoA dehydrogenase/oxidase C-terminal" evidence="6">
    <location>
        <begin position="229"/>
        <end position="377"/>
    </location>
</feature>
<dbReference type="Gene3D" id="1.10.540.10">
    <property type="entry name" value="Acyl-CoA dehydrogenase/oxidase, N-terminal domain"/>
    <property type="match status" value="1"/>
</dbReference>
<comment type="similarity">
    <text evidence="2">Belongs to the acyl-CoA dehydrogenase family.</text>
</comment>
<dbReference type="InterPro" id="IPR046373">
    <property type="entry name" value="Acyl-CoA_Oxase/DH_mid-dom_sf"/>
</dbReference>
<dbReference type="FunFam" id="1.10.540.10:FF:000002">
    <property type="entry name" value="Acyl-CoA dehydrogenase FadE19"/>
    <property type="match status" value="1"/>
</dbReference>
<feature type="domain" description="Acyl-CoA oxidase/dehydrogenase middle" evidence="7">
    <location>
        <begin position="122"/>
        <end position="217"/>
    </location>
</feature>
<evidence type="ECO:0000259" key="7">
    <source>
        <dbReference type="Pfam" id="PF02770"/>
    </source>
</evidence>
<organism evidence="9">
    <name type="scientific">hydrocarbon metagenome</name>
    <dbReference type="NCBI Taxonomy" id="938273"/>
    <lineage>
        <taxon>unclassified sequences</taxon>
        <taxon>metagenomes</taxon>
        <taxon>ecological metagenomes</taxon>
    </lineage>
</organism>
<dbReference type="SUPFAM" id="SSF56645">
    <property type="entry name" value="Acyl-CoA dehydrogenase NM domain-like"/>
    <property type="match status" value="1"/>
</dbReference>
<dbReference type="GO" id="GO:0016937">
    <property type="term" value="F:short-chain fatty acyl-CoA dehydrogenase activity"/>
    <property type="evidence" value="ECO:0007669"/>
    <property type="project" value="UniProtKB-EC"/>
</dbReference>
<sequence length="379" mass="41021">MNFKLSEEQELIRSNVREFALKYIEPVAAEIDENSRQPVEIFEKLAELGMMGISYPTEYGGGGTEFLTTMIVTEELARSCATTGFLHGYSFGLIGHPIITFGNEEQKQKWMPGLAAGKLVGAFALTEPGAGTDVSAATTTAVKSGNEYILNGTKTFITNAIIADVFVVFTYTDRSAGAKGMSCFLIPKGTPGLILGQHFKKMGVRGSQTSEVVFKDCVVPADCMLGKEGDGFKIAMSALDVGRIGIAAMSTGIAQGCLDESIKYSKERVQFKKPIASQQAIQWFIADMAVDIDAARFFYMNAAWIKDQGKPFSLAASKAKLFCSECAARHTTKGVQIQGGYGYMKGAKVERLYRDVKLTEIGEGTSEAQRMIIAGSVLR</sequence>
<dbReference type="EC" id="1.3.8.1" evidence="9"/>
<keyword evidence="4" id="KW-0274">FAD</keyword>
<dbReference type="InterPro" id="IPR006091">
    <property type="entry name" value="Acyl-CoA_Oxase/DH_mid-dom"/>
</dbReference>
<dbReference type="SUPFAM" id="SSF47203">
    <property type="entry name" value="Acyl-CoA dehydrogenase C-terminal domain-like"/>
    <property type="match status" value="1"/>
</dbReference>
<dbReference type="FunFam" id="2.40.110.10:FF:000001">
    <property type="entry name" value="Acyl-CoA dehydrogenase, mitochondrial"/>
    <property type="match status" value="1"/>
</dbReference>
<dbReference type="FunFam" id="1.20.140.10:FF:000004">
    <property type="entry name" value="Acyl-CoA dehydrogenase FadE25"/>
    <property type="match status" value="1"/>
</dbReference>
<feature type="domain" description="Acyl-CoA dehydrogenase/oxidase N-terminal" evidence="8">
    <location>
        <begin position="6"/>
        <end position="118"/>
    </location>
</feature>
<dbReference type="InterPro" id="IPR037069">
    <property type="entry name" value="AcylCoA_DH/ox_N_sf"/>
</dbReference>
<name>A0A0W8E2V2_9ZZZZ</name>
<keyword evidence="3" id="KW-0285">Flavoprotein</keyword>
<dbReference type="InterPro" id="IPR013786">
    <property type="entry name" value="AcylCoA_DH/ox_N"/>
</dbReference>
<evidence type="ECO:0000256" key="4">
    <source>
        <dbReference type="ARBA" id="ARBA00022827"/>
    </source>
</evidence>
<gene>
    <name evidence="9" type="ORF">ASZ90_019845</name>
</gene>
<dbReference type="InterPro" id="IPR009100">
    <property type="entry name" value="AcylCoA_DH/oxidase_NM_dom_sf"/>
</dbReference>
<dbReference type="PANTHER" id="PTHR43884">
    <property type="entry name" value="ACYL-COA DEHYDROGENASE"/>
    <property type="match status" value="1"/>
</dbReference>
<dbReference type="PROSITE" id="PS00072">
    <property type="entry name" value="ACYL_COA_DH_1"/>
    <property type="match status" value="1"/>
</dbReference>
<dbReference type="PIRSF" id="PIRSF016578">
    <property type="entry name" value="HsaA"/>
    <property type="match status" value="1"/>
</dbReference>
<proteinExistence type="inferred from homology"/>
<reference evidence="9" key="1">
    <citation type="journal article" date="2015" name="Proc. Natl. Acad. Sci. U.S.A.">
        <title>Networks of energetic and metabolic interactions define dynamics in microbial communities.</title>
        <authorList>
            <person name="Embree M."/>
            <person name="Liu J.K."/>
            <person name="Al-Bassam M.M."/>
            <person name="Zengler K."/>
        </authorList>
    </citation>
    <scope>NUCLEOTIDE SEQUENCE</scope>
</reference>
<evidence type="ECO:0000313" key="9">
    <source>
        <dbReference type="EMBL" id="KUG02769.1"/>
    </source>
</evidence>
<comment type="caution">
    <text evidence="9">The sequence shown here is derived from an EMBL/GenBank/DDBJ whole genome shotgun (WGS) entry which is preliminary data.</text>
</comment>
<evidence type="ECO:0000259" key="6">
    <source>
        <dbReference type="Pfam" id="PF00441"/>
    </source>
</evidence>
<dbReference type="InterPro" id="IPR006089">
    <property type="entry name" value="Acyl-CoA_DH_CS"/>
</dbReference>